<dbReference type="InterPro" id="IPR017441">
    <property type="entry name" value="Protein_kinase_ATP_BS"/>
</dbReference>
<reference evidence="3 4" key="1">
    <citation type="submission" date="2021-04" db="EMBL/GenBank/DDBJ databases">
        <authorList>
            <person name="Bliznina A."/>
        </authorList>
    </citation>
    <scope>NUCLEOTIDE SEQUENCE [LARGE SCALE GENOMIC DNA]</scope>
</reference>
<evidence type="ECO:0000256" key="1">
    <source>
        <dbReference type="PROSITE-ProRule" id="PRU10141"/>
    </source>
</evidence>
<sequence length="141" mass="16058">MFISNESVSDEYMVDWGERLGCGMNGSVRSAKSRSTGDDYAVKVIRDRPRARAEVEMHSTVMGHENVVQLHEVFCNELKFPGESDATAKLILIMEKMKEKQSKQQNKLYKLSIIFMLSIMSRIVISSQKTFSTSIKPKTLF</sequence>
<dbReference type="PROSITE" id="PS00107">
    <property type="entry name" value="PROTEIN_KINASE_ATP"/>
    <property type="match status" value="1"/>
</dbReference>
<dbReference type="InterPro" id="IPR011009">
    <property type="entry name" value="Kinase-like_dom_sf"/>
</dbReference>
<dbReference type="EMBL" id="OU015567">
    <property type="protein sequence ID" value="CAG5112743.1"/>
    <property type="molecule type" value="Genomic_DNA"/>
</dbReference>
<protein>
    <submittedName>
        <fullName evidence="3">Oidioi.mRNA.OKI2018_I69.chr2.g6924.t1.cds</fullName>
    </submittedName>
</protein>
<dbReference type="Gene3D" id="3.30.200.20">
    <property type="entry name" value="Phosphorylase Kinase, domain 1"/>
    <property type="match status" value="1"/>
</dbReference>
<dbReference type="PROSITE" id="PS50011">
    <property type="entry name" value="PROTEIN_KINASE_DOM"/>
    <property type="match status" value="1"/>
</dbReference>
<evidence type="ECO:0000259" key="2">
    <source>
        <dbReference type="PROSITE" id="PS50011"/>
    </source>
</evidence>
<feature type="binding site" evidence="1">
    <location>
        <position position="43"/>
    </location>
    <ligand>
        <name>ATP</name>
        <dbReference type="ChEBI" id="CHEBI:30616"/>
    </ligand>
</feature>
<dbReference type="Pfam" id="PF00069">
    <property type="entry name" value="Pkinase"/>
    <property type="match status" value="1"/>
</dbReference>
<accession>A0ABN7T4Z1</accession>
<proteinExistence type="predicted"/>
<evidence type="ECO:0000313" key="4">
    <source>
        <dbReference type="Proteomes" id="UP001158576"/>
    </source>
</evidence>
<gene>
    <name evidence="3" type="ORF">OKIOD_LOCUS15689</name>
</gene>
<dbReference type="Proteomes" id="UP001158576">
    <property type="component" value="Chromosome 2"/>
</dbReference>
<keyword evidence="4" id="KW-1185">Reference proteome</keyword>
<evidence type="ECO:0000313" key="3">
    <source>
        <dbReference type="EMBL" id="CAG5112743.1"/>
    </source>
</evidence>
<name>A0ABN7T4Z1_OIKDI</name>
<organism evidence="3 4">
    <name type="scientific">Oikopleura dioica</name>
    <name type="common">Tunicate</name>
    <dbReference type="NCBI Taxonomy" id="34765"/>
    <lineage>
        <taxon>Eukaryota</taxon>
        <taxon>Metazoa</taxon>
        <taxon>Chordata</taxon>
        <taxon>Tunicata</taxon>
        <taxon>Appendicularia</taxon>
        <taxon>Copelata</taxon>
        <taxon>Oikopleuridae</taxon>
        <taxon>Oikopleura</taxon>
    </lineage>
</organism>
<dbReference type="InterPro" id="IPR000719">
    <property type="entry name" value="Prot_kinase_dom"/>
</dbReference>
<feature type="domain" description="Protein kinase" evidence="2">
    <location>
        <begin position="14"/>
        <end position="141"/>
    </location>
</feature>
<keyword evidence="1" id="KW-0067">ATP-binding</keyword>
<dbReference type="SUPFAM" id="SSF56112">
    <property type="entry name" value="Protein kinase-like (PK-like)"/>
    <property type="match status" value="1"/>
</dbReference>
<keyword evidence="1" id="KW-0547">Nucleotide-binding</keyword>